<dbReference type="InterPro" id="IPR010699">
    <property type="entry name" value="DUF1275"/>
</dbReference>
<dbReference type="RefSeq" id="WP_091172060.1">
    <property type="nucleotide sequence ID" value="NZ_CP071878.2"/>
</dbReference>
<sequence>MLKAVKEQRTLKENLMLASSTAFVAGVTNVAGMLAFLAFTSNITGHVANLAKHIIEQNYRQMIIFLVWLLMFFAGAFVSSFIVRSFDDKSRWRANSTPMVIEAVILLGVAIYGHNFYRETQMEREIVISAILFSMGLQNSLVSNISGGLIKSSHLTGLFTDLGSEVAEWFHPRTKNTEAAGNKILIRFTVLGFYLFGALAGGYFFNLYEFAIFYFIPVILLTIMYYDVSPLALHKLSRMFASGRKRQTAS</sequence>
<dbReference type="Pfam" id="PF06912">
    <property type="entry name" value="DUF1275"/>
    <property type="match status" value="1"/>
</dbReference>
<protein>
    <submittedName>
        <fullName evidence="1">Uncharacterized membrane protein YoaK, UPF0700 family</fullName>
    </submittedName>
</protein>
<keyword evidence="2" id="KW-1185">Reference proteome</keyword>
<evidence type="ECO:0000313" key="1">
    <source>
        <dbReference type="EMBL" id="SDH84175.1"/>
    </source>
</evidence>
<gene>
    <name evidence="1" type="ORF">SAMN05192573_11324</name>
</gene>
<proteinExistence type="predicted"/>
<dbReference type="Proteomes" id="UP000199705">
    <property type="component" value="Unassembled WGS sequence"/>
</dbReference>
<organism evidence="1 2">
    <name type="scientific">Mucilaginibacter gossypii</name>
    <dbReference type="NCBI Taxonomy" id="551996"/>
    <lineage>
        <taxon>Bacteria</taxon>
        <taxon>Pseudomonadati</taxon>
        <taxon>Bacteroidota</taxon>
        <taxon>Sphingobacteriia</taxon>
        <taxon>Sphingobacteriales</taxon>
        <taxon>Sphingobacteriaceae</taxon>
        <taxon>Mucilaginibacter</taxon>
    </lineage>
</organism>
<dbReference type="STRING" id="551996.SAMN05192573_11324"/>
<dbReference type="AlphaFoldDB" id="A0A1G8FPW3"/>
<dbReference type="PANTHER" id="PTHR37314:SF4">
    <property type="entry name" value="UPF0700 TRANSMEMBRANE PROTEIN YOAK"/>
    <property type="match status" value="1"/>
</dbReference>
<dbReference type="OrthoDB" id="270162at2"/>
<accession>A0A1G8FPW3</accession>
<dbReference type="EMBL" id="FNCG01000013">
    <property type="protein sequence ID" value="SDH84175.1"/>
    <property type="molecule type" value="Genomic_DNA"/>
</dbReference>
<reference evidence="2" key="1">
    <citation type="submission" date="2016-10" db="EMBL/GenBank/DDBJ databases">
        <authorList>
            <person name="Varghese N."/>
            <person name="Submissions S."/>
        </authorList>
    </citation>
    <scope>NUCLEOTIDE SEQUENCE [LARGE SCALE GENOMIC DNA]</scope>
    <source>
        <strain evidence="2">Gh-67</strain>
    </source>
</reference>
<dbReference type="PANTHER" id="PTHR37314">
    <property type="entry name" value="SLR0142 PROTEIN"/>
    <property type="match status" value="1"/>
</dbReference>
<evidence type="ECO:0000313" key="2">
    <source>
        <dbReference type="Proteomes" id="UP000199705"/>
    </source>
</evidence>
<name>A0A1G8FPW3_9SPHI</name>